<dbReference type="HOGENOM" id="CLU_3289942_0_0_9"/>
<reference evidence="1" key="1">
    <citation type="submission" date="2009-08" db="EMBL/GenBank/DDBJ databases">
        <authorList>
            <person name="Weinstock G."/>
            <person name="Sodergren E."/>
            <person name="Clifton S."/>
            <person name="Fulton L."/>
            <person name="Fulton B."/>
            <person name="Courtney L."/>
            <person name="Fronick C."/>
            <person name="Harrison M."/>
            <person name="Strong C."/>
            <person name="Farmer C."/>
            <person name="Delahaunty K."/>
            <person name="Markovic C."/>
            <person name="Hall O."/>
            <person name="Minx P."/>
            <person name="Tomlinson C."/>
            <person name="Mitreva M."/>
            <person name="Nelson J."/>
            <person name="Hou S."/>
            <person name="Wollam A."/>
            <person name="Pepin K.H."/>
            <person name="Johnson M."/>
            <person name="Bhonagiri V."/>
            <person name="Nash W.E."/>
            <person name="Warren W."/>
            <person name="Chinwalla A."/>
            <person name="Mardis E.R."/>
            <person name="Wilson R.K."/>
        </authorList>
    </citation>
    <scope>NUCLEOTIDE SEQUENCE [LARGE SCALE GENOMIC DNA]</scope>
    <source>
        <strain evidence="1">A2-165</strain>
    </source>
</reference>
<gene>
    <name evidence="1" type="ORF">FAEPRAA2165_01791</name>
</gene>
<organism evidence="1 2">
    <name type="scientific">Faecalibacterium duncaniae (strain DSM 17677 / JCM 31915 / A2-165)</name>
    <name type="common">Faecalibacterium prausnitzii</name>
    <dbReference type="NCBI Taxonomy" id="411483"/>
    <lineage>
        <taxon>Bacteria</taxon>
        <taxon>Bacillati</taxon>
        <taxon>Bacillota</taxon>
        <taxon>Clostridia</taxon>
        <taxon>Eubacteriales</taxon>
        <taxon>Oscillospiraceae</taxon>
        <taxon>Faecalibacterium</taxon>
    </lineage>
</organism>
<dbReference type="AlphaFoldDB" id="C7H665"/>
<proteinExistence type="predicted"/>
<dbReference type="Proteomes" id="UP000004619">
    <property type="component" value="Unassembled WGS sequence"/>
</dbReference>
<dbReference type="EMBL" id="ACOP02000047">
    <property type="protein sequence ID" value="EEU96651.1"/>
    <property type="molecule type" value="Genomic_DNA"/>
</dbReference>
<evidence type="ECO:0000313" key="1">
    <source>
        <dbReference type="EMBL" id="EEU96651.1"/>
    </source>
</evidence>
<protein>
    <submittedName>
        <fullName evidence="1">Uncharacterized protein</fullName>
    </submittedName>
</protein>
<evidence type="ECO:0000313" key="2">
    <source>
        <dbReference type="Proteomes" id="UP000004619"/>
    </source>
</evidence>
<name>C7H665_FAED2</name>
<keyword evidence="2" id="KW-1185">Reference proteome</keyword>
<comment type="caution">
    <text evidence="1">The sequence shown here is derived from an EMBL/GenBank/DDBJ whole genome shotgun (WGS) entry which is preliminary data.</text>
</comment>
<accession>C7H665</accession>
<sequence>MKDDLRIFHFEPITKISQLMPLAEFSVPANKIRFPANEAP</sequence>